<dbReference type="PROSITE" id="PS50222">
    <property type="entry name" value="EF_HAND_2"/>
    <property type="match status" value="2"/>
</dbReference>
<sequence>MAIIGRVNNNREPGPAHVSSITVEEFKKWLKTFDTNNDGRISRSELREAMRRQGCWFTTFRAGRAVRHADKNNDGFVDDSELENLVVFAQKNLGMKIYAA</sequence>
<protein>
    <recommendedName>
        <fullName evidence="1">EF-hand domain-containing protein</fullName>
    </recommendedName>
</protein>
<comment type="caution">
    <text evidence="2">The sequence shown here is derived from an EMBL/GenBank/DDBJ whole genome shotgun (WGS) entry which is preliminary data.</text>
</comment>
<dbReference type="EMBL" id="JAAALK010000079">
    <property type="protein sequence ID" value="KAG8099354.1"/>
    <property type="molecule type" value="Genomic_DNA"/>
</dbReference>
<dbReference type="Pfam" id="PF13202">
    <property type="entry name" value="EF-hand_5"/>
    <property type="match status" value="1"/>
</dbReference>
<dbReference type="OrthoDB" id="26525at2759"/>
<evidence type="ECO:0000313" key="2">
    <source>
        <dbReference type="EMBL" id="KAG8099354.1"/>
    </source>
</evidence>
<dbReference type="PROSITE" id="PS00018">
    <property type="entry name" value="EF_HAND_1"/>
    <property type="match status" value="2"/>
</dbReference>
<keyword evidence="3" id="KW-1185">Reference proteome</keyword>
<dbReference type="InterPro" id="IPR018247">
    <property type="entry name" value="EF_Hand_1_Ca_BS"/>
</dbReference>
<accession>A0A8J5X0V2</accession>
<dbReference type="Pfam" id="PF00036">
    <property type="entry name" value="EF-hand_1"/>
    <property type="match status" value="1"/>
</dbReference>
<gene>
    <name evidence="2" type="ORF">GUJ93_ZPchr0013g34464</name>
</gene>
<dbReference type="GO" id="GO:0005509">
    <property type="term" value="F:calcium ion binding"/>
    <property type="evidence" value="ECO:0007669"/>
    <property type="project" value="InterPro"/>
</dbReference>
<dbReference type="Proteomes" id="UP000729402">
    <property type="component" value="Unassembled WGS sequence"/>
</dbReference>
<dbReference type="SMART" id="SM00054">
    <property type="entry name" value="EFh"/>
    <property type="match status" value="2"/>
</dbReference>
<dbReference type="InterPro" id="IPR002048">
    <property type="entry name" value="EF_hand_dom"/>
</dbReference>
<name>A0A8J5X0V2_ZIZPA</name>
<organism evidence="2 3">
    <name type="scientific">Zizania palustris</name>
    <name type="common">Northern wild rice</name>
    <dbReference type="NCBI Taxonomy" id="103762"/>
    <lineage>
        <taxon>Eukaryota</taxon>
        <taxon>Viridiplantae</taxon>
        <taxon>Streptophyta</taxon>
        <taxon>Embryophyta</taxon>
        <taxon>Tracheophyta</taxon>
        <taxon>Spermatophyta</taxon>
        <taxon>Magnoliopsida</taxon>
        <taxon>Liliopsida</taxon>
        <taxon>Poales</taxon>
        <taxon>Poaceae</taxon>
        <taxon>BOP clade</taxon>
        <taxon>Oryzoideae</taxon>
        <taxon>Oryzeae</taxon>
        <taxon>Zizaniinae</taxon>
        <taxon>Zizania</taxon>
    </lineage>
</organism>
<feature type="domain" description="EF-hand" evidence="1">
    <location>
        <begin position="21"/>
        <end position="56"/>
    </location>
</feature>
<proteinExistence type="predicted"/>
<dbReference type="CDD" id="cd00051">
    <property type="entry name" value="EFh"/>
    <property type="match status" value="1"/>
</dbReference>
<evidence type="ECO:0000313" key="3">
    <source>
        <dbReference type="Proteomes" id="UP000729402"/>
    </source>
</evidence>
<dbReference type="AlphaFoldDB" id="A0A8J5X0V2"/>
<evidence type="ECO:0000259" key="1">
    <source>
        <dbReference type="PROSITE" id="PS50222"/>
    </source>
</evidence>
<reference evidence="2" key="1">
    <citation type="journal article" date="2021" name="bioRxiv">
        <title>Whole Genome Assembly and Annotation of Northern Wild Rice, Zizania palustris L., Supports a Whole Genome Duplication in the Zizania Genus.</title>
        <authorList>
            <person name="Haas M."/>
            <person name="Kono T."/>
            <person name="Macchietto M."/>
            <person name="Millas R."/>
            <person name="McGilp L."/>
            <person name="Shao M."/>
            <person name="Duquette J."/>
            <person name="Hirsch C.N."/>
            <person name="Kimball J."/>
        </authorList>
    </citation>
    <scope>NUCLEOTIDE SEQUENCE</scope>
    <source>
        <tissue evidence="2">Fresh leaf tissue</tissue>
    </source>
</reference>
<reference evidence="2" key="2">
    <citation type="submission" date="2021-02" db="EMBL/GenBank/DDBJ databases">
        <authorList>
            <person name="Kimball J.A."/>
            <person name="Haas M.W."/>
            <person name="Macchietto M."/>
            <person name="Kono T."/>
            <person name="Duquette J."/>
            <person name="Shao M."/>
        </authorList>
    </citation>
    <scope>NUCLEOTIDE SEQUENCE</scope>
    <source>
        <tissue evidence="2">Fresh leaf tissue</tissue>
    </source>
</reference>
<feature type="domain" description="EF-hand" evidence="1">
    <location>
        <begin position="57"/>
        <end position="92"/>
    </location>
</feature>